<dbReference type="InterPro" id="IPR045079">
    <property type="entry name" value="Oxoprolinase-like"/>
</dbReference>
<evidence type="ECO:0000313" key="3">
    <source>
        <dbReference type="Proteomes" id="UP001164746"/>
    </source>
</evidence>
<dbReference type="InterPro" id="IPR008040">
    <property type="entry name" value="Hydant_A_N"/>
</dbReference>
<gene>
    <name evidence="2" type="ORF">MAR_026922</name>
</gene>
<dbReference type="PANTHER" id="PTHR11365">
    <property type="entry name" value="5-OXOPROLINASE RELATED"/>
    <property type="match status" value="1"/>
</dbReference>
<keyword evidence="3" id="KW-1185">Reference proteome</keyword>
<name>A0ABY7ERX6_MYAAR</name>
<dbReference type="Proteomes" id="UP001164746">
    <property type="component" value="Chromosome 8"/>
</dbReference>
<feature type="domain" description="Hydantoinase/oxoprolinase N-terminal" evidence="1">
    <location>
        <begin position="43"/>
        <end position="150"/>
    </location>
</feature>
<dbReference type="Pfam" id="PF05378">
    <property type="entry name" value="Hydant_A_N"/>
    <property type="match status" value="1"/>
</dbReference>
<evidence type="ECO:0000313" key="2">
    <source>
        <dbReference type="EMBL" id="WAR12742.1"/>
    </source>
</evidence>
<organism evidence="2 3">
    <name type="scientific">Mya arenaria</name>
    <name type="common">Soft-shell clam</name>
    <dbReference type="NCBI Taxonomy" id="6604"/>
    <lineage>
        <taxon>Eukaryota</taxon>
        <taxon>Metazoa</taxon>
        <taxon>Spiralia</taxon>
        <taxon>Lophotrochozoa</taxon>
        <taxon>Mollusca</taxon>
        <taxon>Bivalvia</taxon>
        <taxon>Autobranchia</taxon>
        <taxon>Heteroconchia</taxon>
        <taxon>Euheterodonta</taxon>
        <taxon>Imparidentia</taxon>
        <taxon>Neoheterodontei</taxon>
        <taxon>Myida</taxon>
        <taxon>Myoidea</taxon>
        <taxon>Myidae</taxon>
        <taxon>Mya</taxon>
    </lineage>
</organism>
<reference evidence="2" key="1">
    <citation type="submission" date="2022-11" db="EMBL/GenBank/DDBJ databases">
        <title>Centuries of genome instability and evolution in soft-shell clam transmissible cancer (bioRxiv).</title>
        <authorList>
            <person name="Hart S.F.M."/>
            <person name="Yonemitsu M.A."/>
            <person name="Giersch R.M."/>
            <person name="Beal B.F."/>
            <person name="Arriagada G."/>
            <person name="Davis B.W."/>
            <person name="Ostrander E.A."/>
            <person name="Goff S.P."/>
            <person name="Metzger M.J."/>
        </authorList>
    </citation>
    <scope>NUCLEOTIDE SEQUENCE</scope>
    <source>
        <strain evidence="2">MELC-2E11</strain>
        <tissue evidence="2">Siphon/mantle</tissue>
    </source>
</reference>
<protein>
    <recommendedName>
        <fullName evidence="1">Hydantoinase/oxoprolinase N-terminal domain-containing protein</fullName>
    </recommendedName>
</protein>
<accession>A0ABY7ERX6</accession>
<proteinExistence type="predicted"/>
<sequence>MALTRDIIRVDVGGTNIDAVLMEMRSGQLHLLTKVKTPTRADVTSGTSHFINAAVEVKRLEIVAVIRLCGTASHQLPPYGDFGEHLLPVIRGSVYMINGGYQFDGSDISEVNEDDIKECIKSLRLKGEKNVVVSGIFSPVQSDQKEMVTDYQKEFP</sequence>
<dbReference type="EMBL" id="CP111019">
    <property type="protein sequence ID" value="WAR12742.1"/>
    <property type="molecule type" value="Genomic_DNA"/>
</dbReference>
<evidence type="ECO:0000259" key="1">
    <source>
        <dbReference type="Pfam" id="PF05378"/>
    </source>
</evidence>
<dbReference type="PANTHER" id="PTHR11365:SF10">
    <property type="entry name" value="HYDANTOINASE_OXOPROLINASE"/>
    <property type="match status" value="1"/>
</dbReference>